<gene>
    <name evidence="3" type="ORF">Ae201684_001366</name>
</gene>
<dbReference type="GO" id="GO:0004523">
    <property type="term" value="F:RNA-DNA hybrid ribonuclease activity"/>
    <property type="evidence" value="ECO:0007669"/>
    <property type="project" value="InterPro"/>
</dbReference>
<evidence type="ECO:0000313" key="4">
    <source>
        <dbReference type="Proteomes" id="UP000481153"/>
    </source>
</evidence>
<accession>A0A6G0XSU9</accession>
<protein>
    <recommendedName>
        <fullName evidence="2">RNase H type-1 domain-containing protein</fullName>
    </recommendedName>
</protein>
<dbReference type="SUPFAM" id="SSF53098">
    <property type="entry name" value="Ribonuclease H-like"/>
    <property type="match status" value="1"/>
</dbReference>
<dbReference type="InterPro" id="IPR012337">
    <property type="entry name" value="RNaseH-like_sf"/>
</dbReference>
<dbReference type="VEuPathDB" id="FungiDB:AeMF1_020898"/>
<feature type="region of interest" description="Disordered" evidence="1">
    <location>
        <begin position="160"/>
        <end position="180"/>
    </location>
</feature>
<dbReference type="GO" id="GO:0003676">
    <property type="term" value="F:nucleic acid binding"/>
    <property type="evidence" value="ECO:0007669"/>
    <property type="project" value="InterPro"/>
</dbReference>
<evidence type="ECO:0000313" key="3">
    <source>
        <dbReference type="EMBL" id="KAF0743707.1"/>
    </source>
</evidence>
<dbReference type="Pfam" id="PF13456">
    <property type="entry name" value="RVT_3"/>
    <property type="match status" value="1"/>
</dbReference>
<dbReference type="AlphaFoldDB" id="A0A6G0XSU9"/>
<dbReference type="Proteomes" id="UP000481153">
    <property type="component" value="Unassembled WGS sequence"/>
</dbReference>
<dbReference type="PROSITE" id="PS50879">
    <property type="entry name" value="RNASE_H_1"/>
    <property type="match status" value="1"/>
</dbReference>
<dbReference type="Gene3D" id="3.30.420.10">
    <property type="entry name" value="Ribonuclease H-like superfamily/Ribonuclease H"/>
    <property type="match status" value="1"/>
</dbReference>
<dbReference type="InterPro" id="IPR002156">
    <property type="entry name" value="RNaseH_domain"/>
</dbReference>
<sequence>MATRICVAKWRLHGVVASRTWMACFQQRYTTASTSTDSVRSFLLYADGASRGNPGQAGCGAVLATLSGDIVATKKLYLGDGVTNNAAEYHGLLLALQLARERAAQDVALHLDSELVVKQMQGAYRVKNVGLQPLYQQAKLACEGMSVKFHAVPRKENSVADKLANEAIDDHNSQERQESK</sequence>
<reference evidence="3 4" key="1">
    <citation type="submission" date="2019-07" db="EMBL/GenBank/DDBJ databases">
        <title>Genomics analysis of Aphanomyces spp. identifies a new class of oomycete effector associated with host adaptation.</title>
        <authorList>
            <person name="Gaulin E."/>
        </authorList>
    </citation>
    <scope>NUCLEOTIDE SEQUENCE [LARGE SCALE GENOMIC DNA]</scope>
    <source>
        <strain evidence="3 4">ATCC 201684</strain>
    </source>
</reference>
<dbReference type="PANTHER" id="PTHR46387:SF2">
    <property type="entry name" value="RIBONUCLEASE HI"/>
    <property type="match status" value="1"/>
</dbReference>
<dbReference type="InterPro" id="IPR036397">
    <property type="entry name" value="RNaseH_sf"/>
</dbReference>
<organism evidence="3 4">
    <name type="scientific">Aphanomyces euteiches</name>
    <dbReference type="NCBI Taxonomy" id="100861"/>
    <lineage>
        <taxon>Eukaryota</taxon>
        <taxon>Sar</taxon>
        <taxon>Stramenopiles</taxon>
        <taxon>Oomycota</taxon>
        <taxon>Saprolegniomycetes</taxon>
        <taxon>Saprolegniales</taxon>
        <taxon>Verrucalvaceae</taxon>
        <taxon>Aphanomyces</taxon>
    </lineage>
</organism>
<dbReference type="PANTHER" id="PTHR46387">
    <property type="entry name" value="POLYNUCLEOTIDYL TRANSFERASE, RIBONUCLEASE H-LIKE SUPERFAMILY PROTEIN"/>
    <property type="match status" value="1"/>
</dbReference>
<feature type="compositionally biased region" description="Basic and acidic residues" evidence="1">
    <location>
        <begin position="168"/>
        <end position="180"/>
    </location>
</feature>
<dbReference type="EMBL" id="VJMJ01000012">
    <property type="protein sequence ID" value="KAF0743707.1"/>
    <property type="molecule type" value="Genomic_DNA"/>
</dbReference>
<evidence type="ECO:0000259" key="2">
    <source>
        <dbReference type="PROSITE" id="PS50879"/>
    </source>
</evidence>
<dbReference type="CDD" id="cd09279">
    <property type="entry name" value="RNase_HI_like"/>
    <property type="match status" value="1"/>
</dbReference>
<name>A0A6G0XSU9_9STRA</name>
<feature type="domain" description="RNase H type-1" evidence="2">
    <location>
        <begin position="38"/>
        <end position="169"/>
    </location>
</feature>
<proteinExistence type="predicted"/>
<keyword evidence="4" id="KW-1185">Reference proteome</keyword>
<comment type="caution">
    <text evidence="3">The sequence shown here is derived from an EMBL/GenBank/DDBJ whole genome shotgun (WGS) entry which is preliminary data.</text>
</comment>
<evidence type="ECO:0000256" key="1">
    <source>
        <dbReference type="SAM" id="MobiDB-lite"/>
    </source>
</evidence>